<sequence length="195" mass="20858">MSIRPTKSQLIGELVMAAINATTLTWNAYVDAVVTHYHDTTQVTDRILKFHVASTADEVEDFARLNTQTVKRMLIGDHKLVADIEDALIAALPEDWRCRLLTALLDRHGLLLARKPPAHADAAGQITTACALMRKAAGAVQAIAPILENGTVDAADAPHLVPALDAVNKVMGACVTLSTQLTTAIGQYAPPARAH</sequence>
<dbReference type="RefSeq" id="WP_310235513.1">
    <property type="nucleotide sequence ID" value="NZ_JAVDWO010000007.1"/>
</dbReference>
<protein>
    <submittedName>
        <fullName evidence="1">Uncharacterized protein</fullName>
    </submittedName>
</protein>
<dbReference type="EMBL" id="JAVDWO010000007">
    <property type="protein sequence ID" value="MDR7193376.1"/>
    <property type="molecule type" value="Genomic_DNA"/>
</dbReference>
<evidence type="ECO:0000313" key="1">
    <source>
        <dbReference type="EMBL" id="MDR7193376.1"/>
    </source>
</evidence>
<evidence type="ECO:0000313" key="2">
    <source>
        <dbReference type="Proteomes" id="UP001256588"/>
    </source>
</evidence>
<reference evidence="1 2" key="1">
    <citation type="submission" date="2023-07" db="EMBL/GenBank/DDBJ databases">
        <title>Sorghum-associated microbial communities from plants grown in Nebraska, USA.</title>
        <authorList>
            <person name="Schachtman D."/>
        </authorList>
    </citation>
    <scope>NUCLEOTIDE SEQUENCE [LARGE SCALE GENOMIC DNA]</scope>
    <source>
        <strain evidence="1 2">4099</strain>
    </source>
</reference>
<keyword evidence="2" id="KW-1185">Reference proteome</keyword>
<dbReference type="Proteomes" id="UP001256588">
    <property type="component" value="Unassembled WGS sequence"/>
</dbReference>
<organism evidence="1 2">
    <name type="scientific">Luteimonas terrae</name>
    <dbReference type="NCBI Taxonomy" id="1530191"/>
    <lineage>
        <taxon>Bacteria</taxon>
        <taxon>Pseudomonadati</taxon>
        <taxon>Pseudomonadota</taxon>
        <taxon>Gammaproteobacteria</taxon>
        <taxon>Lysobacterales</taxon>
        <taxon>Lysobacteraceae</taxon>
        <taxon>Luteimonas</taxon>
    </lineage>
</organism>
<name>A0ABU1XZC4_9GAMM</name>
<proteinExistence type="predicted"/>
<accession>A0ABU1XZC4</accession>
<comment type="caution">
    <text evidence="1">The sequence shown here is derived from an EMBL/GenBank/DDBJ whole genome shotgun (WGS) entry which is preliminary data.</text>
</comment>
<gene>
    <name evidence="1" type="ORF">J2W68_002110</name>
</gene>